<gene>
    <name evidence="2" type="ORF">FPLFYP42_01781</name>
</gene>
<dbReference type="Pfam" id="PF03235">
    <property type="entry name" value="GmrSD_N"/>
    <property type="match status" value="1"/>
</dbReference>
<dbReference type="InterPro" id="IPR004919">
    <property type="entry name" value="GmrSD_N"/>
</dbReference>
<evidence type="ECO:0000313" key="2">
    <source>
        <dbReference type="EMBL" id="VYU27175.1"/>
    </source>
</evidence>
<dbReference type="AlphaFoldDB" id="A0A6N3DFT1"/>
<reference evidence="2" key="1">
    <citation type="submission" date="2019-11" db="EMBL/GenBank/DDBJ databases">
        <authorList>
            <person name="Feng L."/>
        </authorList>
    </citation>
    <scope>NUCLEOTIDE SEQUENCE</scope>
    <source>
        <strain evidence="2">FplautiiLFYP42</strain>
    </source>
</reference>
<organism evidence="2">
    <name type="scientific">Flavonifractor plautii</name>
    <name type="common">Fusobacterium plautii</name>
    <dbReference type="NCBI Taxonomy" id="292800"/>
    <lineage>
        <taxon>Bacteria</taxon>
        <taxon>Bacillati</taxon>
        <taxon>Bacillota</taxon>
        <taxon>Clostridia</taxon>
        <taxon>Eubacteriales</taxon>
        <taxon>Oscillospiraceae</taxon>
        <taxon>Flavonifractor</taxon>
    </lineage>
</organism>
<feature type="domain" description="GmrSD restriction endonucleases N-terminal" evidence="1">
    <location>
        <begin position="28"/>
        <end position="229"/>
    </location>
</feature>
<sequence length="728" mass="85272">MATALHTFTDIFNTEIEYQGEVIPLKKIVIPIIQRDYAQGREGADIARVRMRFLDSLYRAVTEAPVTLDFIYGDIDQSGIMTPLDGQQRLTTLFLLHWYAAKKAALEPSEYEFLKCFSYETRYSARDFCNLLISFEPSFAAKISEEIVDQPWFPLDWMKDQTVSSMLTMLDSIDEKFADVPDLWERLCGNAISFYFLPIKDMGLTDELYIKMNSRGKPLTLFEHFKAELEHKIKAVDPDVAKRLMHKIDLTWTDMLWYYRGDDNVIDDEFLRYFRFICDILCYRSGGSPQGQSGDEFDLLEKYFSNTAESPLENMLLMEKMFDCWCDLDSTTPDAFLTQYFTYEHEAGKIKIDDRYAIDIFEDCLRTYSEIVGVRNRKFPLNRIVLLYAIVIYLINRDTITENQFIRRLRIVNNLVQNSEDEISDSENRSSGNRMPAILRQVDSIMVAGVIDISVEKNFNQFQLQEEQAKLDWCAGHPELEESLFKLEDHELLYGQISIVGLDHPDYFSRFESLLACDWDAVDCALLVAGNYGQTERNGWRHQLGSSFIDAAWRNLFHKSANRGYENTHDALIELLAQSESFTNEVLQNITQNYITECEVNNLFDWRYYYIKYPSFRLGRYGKYIWYEFKRKPYEMLAMWTEISWSSNTRQPFLFEIDKKNIDRDDNGRRLLYSDKYVSCENNAFVIFAVETGEEVARIDIQQTDNGIDTEDRILKGRKQLPTLLKKL</sequence>
<dbReference type="RefSeq" id="WP_156621455.1">
    <property type="nucleotide sequence ID" value="NZ_CACRUB010000031.1"/>
</dbReference>
<name>A0A6N3DFT1_FLAPL</name>
<proteinExistence type="predicted"/>
<dbReference type="EMBL" id="CACRUB010000031">
    <property type="protein sequence ID" value="VYU27175.1"/>
    <property type="molecule type" value="Genomic_DNA"/>
</dbReference>
<accession>A0A6N3DFT1</accession>
<evidence type="ECO:0000259" key="1">
    <source>
        <dbReference type="Pfam" id="PF03235"/>
    </source>
</evidence>
<protein>
    <recommendedName>
        <fullName evidence="1">GmrSD restriction endonucleases N-terminal domain-containing protein</fullName>
    </recommendedName>
</protein>